<keyword evidence="8" id="KW-0560">Oxidoreductase</keyword>
<dbReference type="FunFam" id="3.40.50.720:FF:000121">
    <property type="entry name" value="Prostaglandin reductase 2"/>
    <property type="match status" value="1"/>
</dbReference>
<dbReference type="Pfam" id="PF16884">
    <property type="entry name" value="ADH_N_2"/>
    <property type="match status" value="1"/>
</dbReference>
<evidence type="ECO:0000256" key="13">
    <source>
        <dbReference type="ARBA" id="ARBA00047834"/>
    </source>
</evidence>
<accession>A0A2P4TDG9</accession>
<reference evidence="19 20" key="1">
    <citation type="submission" date="2018-01" db="EMBL/GenBank/DDBJ databases">
        <title>Comparison of the Chinese Bamboo Partridge and Red Junglefowl genome sequences highlights the importance of demography in genome evolution.</title>
        <authorList>
            <person name="Tiley G.P."/>
            <person name="Kimball R.T."/>
            <person name="Braun E.L."/>
            <person name="Burleigh J.G."/>
        </authorList>
    </citation>
    <scope>NUCLEOTIDE SEQUENCE [LARGE SCALE GENOMIC DNA]</scope>
    <source>
        <strain evidence="19">RTK389</strain>
        <tissue evidence="19">Blood</tissue>
    </source>
</reference>
<dbReference type="CDD" id="cd08293">
    <property type="entry name" value="PTGR2"/>
    <property type="match status" value="1"/>
</dbReference>
<evidence type="ECO:0000256" key="16">
    <source>
        <dbReference type="ARBA" id="ARBA00049070"/>
    </source>
</evidence>
<comment type="subcellular location">
    <subcellularLocation>
        <location evidence="1">Cytoplasm</location>
    </subcellularLocation>
</comment>
<comment type="function">
    <text evidence="11">Functions as 15-oxo-prostaglandin 13-reductase and acts on 15-keto-PGE1, 15-keto-PGE2, 15-keto-PGE1-alpha and 15-keto-PGE2-alpha with highest activity towards 15-keto-PGE2. Overexpression represses transcriptional activity of PPARG and inhibits adipocyte differentiation.</text>
</comment>
<dbReference type="OrthoDB" id="809632at2759"/>
<dbReference type="InterPro" id="IPR011032">
    <property type="entry name" value="GroES-like_sf"/>
</dbReference>
<dbReference type="InterPro" id="IPR045010">
    <property type="entry name" value="MDR_fam"/>
</dbReference>
<dbReference type="Gene3D" id="3.90.180.10">
    <property type="entry name" value="Medium-chain alcohol dehydrogenases, catalytic domain"/>
    <property type="match status" value="1"/>
</dbReference>
<evidence type="ECO:0000256" key="15">
    <source>
        <dbReference type="ARBA" id="ARBA00048290"/>
    </source>
</evidence>
<evidence type="ECO:0000256" key="11">
    <source>
        <dbReference type="ARBA" id="ARBA00045413"/>
    </source>
</evidence>
<protein>
    <recommendedName>
        <fullName evidence="5">Prostaglandin reductase 2</fullName>
        <ecNumber evidence="4">1.3.1.48</ecNumber>
    </recommendedName>
    <alternativeName>
        <fullName evidence="10">15-oxoprostaglandin 13-reductase</fullName>
    </alternativeName>
</protein>
<evidence type="ECO:0000313" key="19">
    <source>
        <dbReference type="EMBL" id="POI34368.1"/>
    </source>
</evidence>
<dbReference type="GO" id="GO:0005737">
    <property type="term" value="C:cytoplasm"/>
    <property type="evidence" value="ECO:0007669"/>
    <property type="project" value="UniProtKB-SubCell"/>
</dbReference>
<evidence type="ECO:0000313" key="20">
    <source>
        <dbReference type="Proteomes" id="UP000237246"/>
    </source>
</evidence>
<name>A0A2P4TDG9_BAMTH</name>
<evidence type="ECO:0000256" key="14">
    <source>
        <dbReference type="ARBA" id="ARBA00047878"/>
    </source>
</evidence>
<evidence type="ECO:0000256" key="10">
    <source>
        <dbReference type="ARBA" id="ARBA00033119"/>
    </source>
</evidence>
<evidence type="ECO:0000256" key="7">
    <source>
        <dbReference type="ARBA" id="ARBA00022857"/>
    </source>
</evidence>
<dbReference type="AlphaFoldDB" id="A0A2P4TDG9"/>
<comment type="catalytic activity">
    <reaction evidence="12">
        <text>13,14-dihydro-15-oxo-prostaglandin E2 + NAD(+) = 15-oxoprostaglandin E2 + NADH + H(+)</text>
        <dbReference type="Rhea" id="RHEA:11916"/>
        <dbReference type="ChEBI" id="CHEBI:15378"/>
        <dbReference type="ChEBI" id="CHEBI:57400"/>
        <dbReference type="ChEBI" id="CHEBI:57402"/>
        <dbReference type="ChEBI" id="CHEBI:57540"/>
        <dbReference type="ChEBI" id="CHEBI:57945"/>
        <dbReference type="EC" id="1.3.1.48"/>
    </reaction>
    <physiologicalReaction direction="right-to-left" evidence="12">
        <dbReference type="Rhea" id="RHEA:11918"/>
    </physiologicalReaction>
</comment>
<evidence type="ECO:0000256" key="8">
    <source>
        <dbReference type="ARBA" id="ARBA00023002"/>
    </source>
</evidence>
<dbReference type="EC" id="1.3.1.48" evidence="4"/>
<evidence type="ECO:0000256" key="5">
    <source>
        <dbReference type="ARBA" id="ARBA00020652"/>
    </source>
</evidence>
<dbReference type="InterPro" id="IPR036291">
    <property type="entry name" value="NAD(P)-bd_dom_sf"/>
</dbReference>
<keyword evidence="9" id="KW-0443">Lipid metabolism</keyword>
<evidence type="ECO:0000259" key="18">
    <source>
        <dbReference type="Pfam" id="PF16884"/>
    </source>
</evidence>
<organism evidence="19 20">
    <name type="scientific">Bambusicola thoracicus</name>
    <name type="common">Chinese bamboo-partridge</name>
    <name type="synonym">Perdix thoracica</name>
    <dbReference type="NCBI Taxonomy" id="9083"/>
    <lineage>
        <taxon>Eukaryota</taxon>
        <taxon>Metazoa</taxon>
        <taxon>Chordata</taxon>
        <taxon>Craniata</taxon>
        <taxon>Vertebrata</taxon>
        <taxon>Euteleostomi</taxon>
        <taxon>Archelosauria</taxon>
        <taxon>Archosauria</taxon>
        <taxon>Dinosauria</taxon>
        <taxon>Saurischia</taxon>
        <taxon>Theropoda</taxon>
        <taxon>Coelurosauria</taxon>
        <taxon>Aves</taxon>
        <taxon>Neognathae</taxon>
        <taxon>Galloanserae</taxon>
        <taxon>Galliformes</taxon>
        <taxon>Phasianidae</taxon>
        <taxon>Perdicinae</taxon>
        <taxon>Bambusicola</taxon>
    </lineage>
</organism>
<gene>
    <name evidence="19" type="ORF">CIB84_001881</name>
</gene>
<feature type="domain" description="Oxidoreductase N-terminal" evidence="18">
    <location>
        <begin position="6"/>
        <end position="114"/>
    </location>
</feature>
<comment type="catalytic activity">
    <reaction evidence="13">
        <text>13,14-dihydro-15-oxo-prostaglandin E2 + NADP(+) = 15-oxoprostaglandin E2 + NADPH + H(+)</text>
        <dbReference type="Rhea" id="RHEA:11912"/>
        <dbReference type="ChEBI" id="CHEBI:15378"/>
        <dbReference type="ChEBI" id="CHEBI:57400"/>
        <dbReference type="ChEBI" id="CHEBI:57402"/>
        <dbReference type="ChEBI" id="CHEBI:57783"/>
        <dbReference type="ChEBI" id="CHEBI:58349"/>
        <dbReference type="EC" id="1.3.1.48"/>
    </reaction>
    <physiologicalReaction direction="right-to-left" evidence="13">
        <dbReference type="Rhea" id="RHEA:11914"/>
    </physiologicalReaction>
</comment>
<dbReference type="SUPFAM" id="SSF50129">
    <property type="entry name" value="GroES-like"/>
    <property type="match status" value="1"/>
</dbReference>
<keyword evidence="6" id="KW-0963">Cytoplasm</keyword>
<proteinExistence type="inferred from homology"/>
<comment type="catalytic activity">
    <reaction evidence="14">
        <text>13,14-dihydro-15-oxo-prostaglandin F1alpha + NADP(+) = 15-oxoprostaglandin F1alpha + NADPH + H(+)</text>
        <dbReference type="Rhea" id="RHEA:50592"/>
        <dbReference type="ChEBI" id="CHEBI:15378"/>
        <dbReference type="ChEBI" id="CHEBI:57783"/>
        <dbReference type="ChEBI" id="CHEBI:58349"/>
        <dbReference type="ChEBI" id="CHEBI:79072"/>
        <dbReference type="ChEBI" id="CHEBI:133411"/>
    </reaction>
    <physiologicalReaction direction="right-to-left" evidence="14">
        <dbReference type="Rhea" id="RHEA:50594"/>
    </physiologicalReaction>
</comment>
<comment type="catalytic activity">
    <reaction evidence="16">
        <text>13,14-dihydro-15-oxo-prostaglandin E1 + NADP(+) = 15-oxoprostaglandin E1 + NADPH + H(+)</text>
        <dbReference type="Rhea" id="RHEA:50584"/>
        <dbReference type="ChEBI" id="CHEBI:15378"/>
        <dbReference type="ChEBI" id="CHEBI:57401"/>
        <dbReference type="ChEBI" id="CHEBI:57783"/>
        <dbReference type="ChEBI" id="CHEBI:58349"/>
        <dbReference type="ChEBI" id="CHEBI:133408"/>
    </reaction>
    <physiologicalReaction direction="right-to-left" evidence="16">
        <dbReference type="Rhea" id="RHEA:50586"/>
    </physiologicalReaction>
</comment>
<evidence type="ECO:0000259" key="17">
    <source>
        <dbReference type="Pfam" id="PF00107"/>
    </source>
</evidence>
<dbReference type="SUPFAM" id="SSF51735">
    <property type="entry name" value="NAD(P)-binding Rossmann-fold domains"/>
    <property type="match status" value="1"/>
</dbReference>
<sequence length="373" mass="40580">MILGKNGVPVAENFRLEQSTIPDTVQEGQVRLRTLYLSVDPYMVGLVFQRCRMNEDTGSDYLLPWQLSEVADGGGIGVVEESKHNNFAKGDIVTSFNWPWQTIAILDGSLLQKVVPELVNGRLSYFLGAAGLTGLTALLGIREKGHVTVGANQTMVVSGAAGACGSLAGQIGHLEGCSRIVGIAGTDEKCSILVSEMGFDAAINYKKGNVAQQLRELCPGGVDVYFDNVGGDISDTVISQMNQNSHIILCGQISQYNKDVPYPPPLPPDIEKIQKERNITRERFLVLNYMDKQEASILQLCQWIQEGKLKVGIFTFNLCPLILSPQIRVPVRETVVEGLANIGDKSNQKLNFYNSASVISKDTSVLPSGTSFQ</sequence>
<evidence type="ECO:0000256" key="1">
    <source>
        <dbReference type="ARBA" id="ARBA00004496"/>
    </source>
</evidence>
<keyword evidence="20" id="KW-1185">Reference proteome</keyword>
<dbReference type="Pfam" id="PF00107">
    <property type="entry name" value="ADH_zinc_N"/>
    <property type="match status" value="1"/>
</dbReference>
<dbReference type="GO" id="GO:0006693">
    <property type="term" value="P:prostaglandin metabolic process"/>
    <property type="evidence" value="ECO:0007669"/>
    <property type="project" value="InterPro"/>
</dbReference>
<evidence type="ECO:0000256" key="9">
    <source>
        <dbReference type="ARBA" id="ARBA00023098"/>
    </source>
</evidence>
<comment type="catalytic activity">
    <reaction evidence="15">
        <text>13,14-dihydro-15-oxo-PGF2alpha + NADP(+) = 15-oxoprostaglandin F2alpha + NADPH + H(+)</text>
        <dbReference type="Rhea" id="RHEA:50588"/>
        <dbReference type="ChEBI" id="CHEBI:15378"/>
        <dbReference type="ChEBI" id="CHEBI:57783"/>
        <dbReference type="ChEBI" id="CHEBI:58349"/>
        <dbReference type="ChEBI" id="CHEBI:133374"/>
        <dbReference type="ChEBI" id="CHEBI:133409"/>
    </reaction>
    <physiologicalReaction direction="right-to-left" evidence="15">
        <dbReference type="Rhea" id="RHEA:50590"/>
    </physiologicalReaction>
</comment>
<dbReference type="GO" id="GO:0047522">
    <property type="term" value="F:15-oxoprostaglandin 13-reductase [NAD(P)+] activity"/>
    <property type="evidence" value="ECO:0007669"/>
    <property type="project" value="UniProtKB-EC"/>
</dbReference>
<keyword evidence="7" id="KW-0521">NADP</keyword>
<dbReference type="PANTHER" id="PTHR43205:SF5">
    <property type="entry name" value="PROSTAGLANDIN REDUCTASE 2"/>
    <property type="match status" value="1"/>
</dbReference>
<comment type="caution">
    <text evidence="19">The sequence shown here is derived from an EMBL/GenBank/DDBJ whole genome shotgun (WGS) entry which is preliminary data.</text>
</comment>
<evidence type="ECO:0000256" key="12">
    <source>
        <dbReference type="ARBA" id="ARBA00047581"/>
    </source>
</evidence>
<evidence type="ECO:0000256" key="6">
    <source>
        <dbReference type="ARBA" id="ARBA00022490"/>
    </source>
</evidence>
<dbReference type="Proteomes" id="UP000237246">
    <property type="component" value="Unassembled WGS sequence"/>
</dbReference>
<comment type="similarity">
    <text evidence="2">Belongs to the NADP-dependent oxidoreductase L4BD family.</text>
</comment>
<dbReference type="InterPro" id="IPR041694">
    <property type="entry name" value="ADH_N_2"/>
</dbReference>
<evidence type="ECO:0000256" key="4">
    <source>
        <dbReference type="ARBA" id="ARBA00011981"/>
    </source>
</evidence>
<comment type="subunit">
    <text evidence="3">Monomer.</text>
</comment>
<dbReference type="InterPro" id="IPR037399">
    <property type="entry name" value="PTGR2"/>
</dbReference>
<dbReference type="Gene3D" id="3.40.50.720">
    <property type="entry name" value="NAD(P)-binding Rossmann-like Domain"/>
    <property type="match status" value="1"/>
</dbReference>
<evidence type="ECO:0000256" key="3">
    <source>
        <dbReference type="ARBA" id="ARBA00011245"/>
    </source>
</evidence>
<dbReference type="EMBL" id="PPHD01001930">
    <property type="protein sequence ID" value="POI34368.1"/>
    <property type="molecule type" value="Genomic_DNA"/>
</dbReference>
<feature type="domain" description="Alcohol dehydrogenase-like C-terminal" evidence="17">
    <location>
        <begin position="165"/>
        <end position="257"/>
    </location>
</feature>
<dbReference type="PANTHER" id="PTHR43205">
    <property type="entry name" value="PROSTAGLANDIN REDUCTASE"/>
    <property type="match status" value="1"/>
</dbReference>
<dbReference type="InterPro" id="IPR013149">
    <property type="entry name" value="ADH-like_C"/>
</dbReference>
<evidence type="ECO:0000256" key="2">
    <source>
        <dbReference type="ARBA" id="ARBA00010460"/>
    </source>
</evidence>